<gene>
    <name evidence="3" type="ORF">HS088_TW09G00633</name>
</gene>
<dbReference type="FunCoup" id="A0A7J7D8C0">
    <property type="interactions" value="2"/>
</dbReference>
<dbReference type="InParanoid" id="A0A7J7D8C0"/>
<evidence type="ECO:0000256" key="1">
    <source>
        <dbReference type="ARBA" id="ARBA00023013"/>
    </source>
</evidence>
<protein>
    <recommendedName>
        <fullName evidence="5">Cyclin-dependent protein kinase inhibitor SMR1-like</fullName>
    </recommendedName>
</protein>
<evidence type="ECO:0008006" key="5">
    <source>
        <dbReference type="Google" id="ProtNLM"/>
    </source>
</evidence>
<keyword evidence="2" id="KW-0131">Cell cycle</keyword>
<organism evidence="3 4">
    <name type="scientific">Tripterygium wilfordii</name>
    <name type="common">Thunder God vine</name>
    <dbReference type="NCBI Taxonomy" id="458696"/>
    <lineage>
        <taxon>Eukaryota</taxon>
        <taxon>Viridiplantae</taxon>
        <taxon>Streptophyta</taxon>
        <taxon>Embryophyta</taxon>
        <taxon>Tracheophyta</taxon>
        <taxon>Spermatophyta</taxon>
        <taxon>Magnoliopsida</taxon>
        <taxon>eudicotyledons</taxon>
        <taxon>Gunneridae</taxon>
        <taxon>Pentapetalae</taxon>
        <taxon>rosids</taxon>
        <taxon>fabids</taxon>
        <taxon>Celastrales</taxon>
        <taxon>Celastraceae</taxon>
        <taxon>Tripterygium</taxon>
    </lineage>
</organism>
<comment type="caution">
    <text evidence="3">The sequence shown here is derived from an EMBL/GenBank/DDBJ whole genome shotgun (WGS) entry which is preliminary data.</text>
</comment>
<dbReference type="Proteomes" id="UP000593562">
    <property type="component" value="Unassembled WGS sequence"/>
</dbReference>
<dbReference type="InterPro" id="IPR040389">
    <property type="entry name" value="SMR"/>
</dbReference>
<proteinExistence type="predicted"/>
<dbReference type="PANTHER" id="PTHR33142">
    <property type="entry name" value="CYCLIN-DEPENDENT PROTEIN KINASE INHIBITOR SMR13"/>
    <property type="match status" value="1"/>
</dbReference>
<keyword evidence="4" id="KW-1185">Reference proteome</keyword>
<dbReference type="PANTHER" id="PTHR33142:SF13">
    <property type="entry name" value="CYCLIN-DEPENDENT PROTEIN KINASE INHIBITOR SMR1"/>
    <property type="match status" value="1"/>
</dbReference>
<dbReference type="GO" id="GO:0032875">
    <property type="term" value="P:regulation of DNA endoreduplication"/>
    <property type="evidence" value="ECO:0007669"/>
    <property type="project" value="InterPro"/>
</dbReference>
<accession>A0A7J7D8C0</accession>
<evidence type="ECO:0000256" key="2">
    <source>
        <dbReference type="ARBA" id="ARBA00023306"/>
    </source>
</evidence>
<sequence>MSTDLEFSVKLLPKIRLPVIDIDSLKSSSDDSGSVIIQTEINSSSEESESCQTPTSAEHKIPTILSCPAAPRKPRRRSVLCKRKLEFFEIDNFQEVEDFFRSNFENKRCKKNIS</sequence>
<dbReference type="AlphaFoldDB" id="A0A7J7D8C0"/>
<evidence type="ECO:0000313" key="4">
    <source>
        <dbReference type="Proteomes" id="UP000593562"/>
    </source>
</evidence>
<keyword evidence="1" id="KW-0649">Protein kinase inhibitor</keyword>
<dbReference type="OrthoDB" id="662905at2759"/>
<reference evidence="3 4" key="1">
    <citation type="journal article" date="2020" name="Nat. Commun.">
        <title>Genome of Tripterygium wilfordii and identification of cytochrome P450 involved in triptolide biosynthesis.</title>
        <authorList>
            <person name="Tu L."/>
            <person name="Su P."/>
            <person name="Zhang Z."/>
            <person name="Gao L."/>
            <person name="Wang J."/>
            <person name="Hu T."/>
            <person name="Zhou J."/>
            <person name="Zhang Y."/>
            <person name="Zhao Y."/>
            <person name="Liu Y."/>
            <person name="Song Y."/>
            <person name="Tong Y."/>
            <person name="Lu Y."/>
            <person name="Yang J."/>
            <person name="Xu C."/>
            <person name="Jia M."/>
            <person name="Peters R.J."/>
            <person name="Huang L."/>
            <person name="Gao W."/>
        </authorList>
    </citation>
    <scope>NUCLEOTIDE SEQUENCE [LARGE SCALE GENOMIC DNA]</scope>
    <source>
        <strain evidence="4">cv. XIE 37</strain>
        <tissue evidence="3">Leaf</tissue>
    </source>
</reference>
<evidence type="ECO:0000313" key="3">
    <source>
        <dbReference type="EMBL" id="KAF5742582.1"/>
    </source>
</evidence>
<dbReference type="EMBL" id="JAAARO010000009">
    <property type="protein sequence ID" value="KAF5742582.1"/>
    <property type="molecule type" value="Genomic_DNA"/>
</dbReference>
<dbReference type="GO" id="GO:0004860">
    <property type="term" value="F:protein kinase inhibitor activity"/>
    <property type="evidence" value="ECO:0007669"/>
    <property type="project" value="UniProtKB-KW"/>
</dbReference>
<name>A0A7J7D8C0_TRIWF</name>